<dbReference type="FunFam" id="3.40.50.1820:FF:000335">
    <property type="entry name" value="Carboxypeptidase"/>
    <property type="match status" value="1"/>
</dbReference>
<accession>T1FML2</accession>
<sequence length="480" mass="54756">MLNFNLLVILFLLFVLKLKSIISAPTEDEVTSLNRLSWKPTFRHYSGYLDAGSNKFLHYWFVESQNDPSKDPVVLWLNGGPGCSSLDGLLTEHGPFILNSNLMLEKNEFSWNLIANVLYLESPAGVGFSYTTDKNYTTSDNEVALHNHQALTFFFTKKFPEYSKNDFYITGESYAGIYLPTLALRLIPDASINFKGMAVGNGLLSYALNSNSLVYFAYDHGLIGEELFLTLVQKCCKGGNSTLGNCNFNTKQCIRYFSMVIEVVDELNVYNLYGKCFPASSSSSSSPPYSSNKKTRPHEQNLRKDFIYNRYFKFTKGLMKPPMSSARGKFSPPCIDDLAITKYLNDPKTQNDLHIVNFHETWSVCSALNYIKEYENVYYQFSEILKSKKYKVMVYNGDVDMACNFLGDQWFVQALEMKVLSNRQFWLYTDLEDKSQQVAGFVRKYQNLTFVTVKGAGHMVPTDKPYQALIMFTNFLSGVF</sequence>
<dbReference type="Pfam" id="PF00450">
    <property type="entry name" value="Peptidase_S10"/>
    <property type="match status" value="1"/>
</dbReference>
<dbReference type="PROSITE" id="PS00131">
    <property type="entry name" value="CARBOXYPEPT_SER_SER"/>
    <property type="match status" value="1"/>
</dbReference>
<organism evidence="8 9">
    <name type="scientific">Helobdella robusta</name>
    <name type="common">Californian leech</name>
    <dbReference type="NCBI Taxonomy" id="6412"/>
    <lineage>
        <taxon>Eukaryota</taxon>
        <taxon>Metazoa</taxon>
        <taxon>Spiralia</taxon>
        <taxon>Lophotrochozoa</taxon>
        <taxon>Annelida</taxon>
        <taxon>Clitellata</taxon>
        <taxon>Hirudinea</taxon>
        <taxon>Rhynchobdellida</taxon>
        <taxon>Glossiphoniidae</taxon>
        <taxon>Helobdella</taxon>
    </lineage>
</organism>
<dbReference type="GO" id="GO:1904715">
    <property type="term" value="P:negative regulation of chaperone-mediated autophagy"/>
    <property type="evidence" value="ECO:0007669"/>
    <property type="project" value="UniProtKB-ARBA"/>
</dbReference>
<dbReference type="AlphaFoldDB" id="T1FML2"/>
<dbReference type="PANTHER" id="PTHR11802">
    <property type="entry name" value="SERINE PROTEASE FAMILY S10 SERINE CARBOXYPEPTIDASE"/>
    <property type="match status" value="1"/>
</dbReference>
<evidence type="ECO:0000256" key="3">
    <source>
        <dbReference type="ARBA" id="ARBA00022670"/>
    </source>
</evidence>
<dbReference type="InterPro" id="IPR018202">
    <property type="entry name" value="Ser_caboxypep_ser_AS"/>
</dbReference>
<evidence type="ECO:0000256" key="4">
    <source>
        <dbReference type="ARBA" id="ARBA00022801"/>
    </source>
</evidence>
<evidence type="ECO:0000313" key="8">
    <source>
        <dbReference type="EnsemblMetazoa" id="HelroP185271"/>
    </source>
</evidence>
<evidence type="ECO:0000313" key="7">
    <source>
        <dbReference type="EMBL" id="ESO10740.1"/>
    </source>
</evidence>
<keyword evidence="9" id="KW-1185">Reference proteome</keyword>
<dbReference type="HOGENOM" id="CLU_008523_13_3_1"/>
<name>T1FML2_HELRO</name>
<dbReference type="InterPro" id="IPR029058">
    <property type="entry name" value="AB_hydrolase_fold"/>
</dbReference>
<feature type="signal peptide" evidence="5">
    <location>
        <begin position="1"/>
        <end position="23"/>
    </location>
</feature>
<reference evidence="9" key="1">
    <citation type="submission" date="2012-12" db="EMBL/GenBank/DDBJ databases">
        <authorList>
            <person name="Hellsten U."/>
            <person name="Grimwood J."/>
            <person name="Chapman J.A."/>
            <person name="Shapiro H."/>
            <person name="Aerts A."/>
            <person name="Otillar R.P."/>
            <person name="Terry A.Y."/>
            <person name="Boore J.L."/>
            <person name="Simakov O."/>
            <person name="Marletaz F."/>
            <person name="Cho S.-J."/>
            <person name="Edsinger-Gonzales E."/>
            <person name="Havlak P."/>
            <person name="Kuo D.-H."/>
            <person name="Larsson T."/>
            <person name="Lv J."/>
            <person name="Arendt D."/>
            <person name="Savage R."/>
            <person name="Osoegawa K."/>
            <person name="de Jong P."/>
            <person name="Lindberg D.R."/>
            <person name="Seaver E.C."/>
            <person name="Weisblat D.A."/>
            <person name="Putnam N.H."/>
            <person name="Grigoriev I.V."/>
            <person name="Rokhsar D.S."/>
        </authorList>
    </citation>
    <scope>NUCLEOTIDE SEQUENCE</scope>
</reference>
<evidence type="ECO:0000256" key="1">
    <source>
        <dbReference type="ARBA" id="ARBA00009431"/>
    </source>
</evidence>
<dbReference type="eggNOG" id="KOG1282">
    <property type="taxonomic scope" value="Eukaryota"/>
</dbReference>
<dbReference type="GO" id="GO:0004185">
    <property type="term" value="F:serine-type carboxypeptidase activity"/>
    <property type="evidence" value="ECO:0000318"/>
    <property type="project" value="GO_Central"/>
</dbReference>
<reference evidence="8" key="3">
    <citation type="submission" date="2015-06" db="UniProtKB">
        <authorList>
            <consortium name="EnsemblMetazoa"/>
        </authorList>
    </citation>
    <scope>IDENTIFICATION</scope>
</reference>
<evidence type="ECO:0000256" key="6">
    <source>
        <dbReference type="SAM" id="MobiDB-lite"/>
    </source>
</evidence>
<dbReference type="CTD" id="20210061"/>
<dbReference type="PROSITE" id="PS00560">
    <property type="entry name" value="CARBOXYPEPT_SER_HIS"/>
    <property type="match status" value="1"/>
</dbReference>
<dbReference type="InterPro" id="IPR001563">
    <property type="entry name" value="Peptidase_S10"/>
</dbReference>
<dbReference type="Proteomes" id="UP000015101">
    <property type="component" value="Unassembled WGS sequence"/>
</dbReference>
<dbReference type="STRING" id="6412.T1FML2"/>
<feature type="region of interest" description="Disordered" evidence="6">
    <location>
        <begin position="279"/>
        <end position="298"/>
    </location>
</feature>
<dbReference type="GeneID" id="20210061"/>
<dbReference type="OMA" id="WYTGGQV"/>
<dbReference type="MEROPS" id="S10.002"/>
<dbReference type="PANTHER" id="PTHR11802:SF201">
    <property type="entry name" value="CARBOXYPEPTIDASE"/>
    <property type="match status" value="1"/>
</dbReference>
<keyword evidence="3 5" id="KW-0645">Protease</keyword>
<dbReference type="InParanoid" id="T1FML2"/>
<dbReference type="Gene3D" id="3.40.50.1820">
    <property type="entry name" value="alpha/beta hydrolase"/>
    <property type="match status" value="2"/>
</dbReference>
<dbReference type="SUPFAM" id="SSF53474">
    <property type="entry name" value="alpha/beta-Hydrolases"/>
    <property type="match status" value="1"/>
</dbReference>
<keyword evidence="2 5" id="KW-0121">Carboxypeptidase</keyword>
<feature type="compositionally biased region" description="Low complexity" evidence="6">
    <location>
        <begin position="280"/>
        <end position="291"/>
    </location>
</feature>
<dbReference type="EMBL" id="KB095858">
    <property type="protein sequence ID" value="ESO10740.1"/>
    <property type="molecule type" value="Genomic_DNA"/>
</dbReference>
<dbReference type="GO" id="GO:0031647">
    <property type="term" value="P:regulation of protein stability"/>
    <property type="evidence" value="ECO:0007669"/>
    <property type="project" value="UniProtKB-ARBA"/>
</dbReference>
<dbReference type="PRINTS" id="PR00724">
    <property type="entry name" value="CRBOXYPTASEC"/>
</dbReference>
<reference evidence="7 9" key="2">
    <citation type="journal article" date="2013" name="Nature">
        <title>Insights into bilaterian evolution from three spiralian genomes.</title>
        <authorList>
            <person name="Simakov O."/>
            <person name="Marletaz F."/>
            <person name="Cho S.J."/>
            <person name="Edsinger-Gonzales E."/>
            <person name="Havlak P."/>
            <person name="Hellsten U."/>
            <person name="Kuo D.H."/>
            <person name="Larsson T."/>
            <person name="Lv J."/>
            <person name="Arendt D."/>
            <person name="Savage R."/>
            <person name="Osoegawa K."/>
            <person name="de Jong P."/>
            <person name="Grimwood J."/>
            <person name="Chapman J.A."/>
            <person name="Shapiro H."/>
            <person name="Aerts A."/>
            <person name="Otillar R.P."/>
            <person name="Terry A.Y."/>
            <person name="Boore J.L."/>
            <person name="Grigoriev I.V."/>
            <person name="Lindberg D.R."/>
            <person name="Seaver E.C."/>
            <person name="Weisblat D.A."/>
            <person name="Putnam N.H."/>
            <person name="Rokhsar D.S."/>
        </authorList>
    </citation>
    <scope>NUCLEOTIDE SEQUENCE</scope>
</reference>
<dbReference type="OrthoDB" id="443318at2759"/>
<comment type="similarity">
    <text evidence="1 5">Belongs to the peptidase S10 family.</text>
</comment>
<dbReference type="InterPro" id="IPR033124">
    <property type="entry name" value="Ser_caboxypep_his_AS"/>
</dbReference>
<dbReference type="EC" id="3.4.16.-" evidence="5"/>
<dbReference type="RefSeq" id="XP_009011009.1">
    <property type="nucleotide sequence ID" value="XM_009012761.1"/>
</dbReference>
<dbReference type="EnsemblMetazoa" id="HelroT185271">
    <property type="protein sequence ID" value="HelroP185271"/>
    <property type="gene ID" value="HelroG185271"/>
</dbReference>
<gene>
    <name evidence="8" type="primary">20210061</name>
    <name evidence="7" type="ORF">HELRODRAFT_185271</name>
</gene>
<keyword evidence="4 5" id="KW-0378">Hydrolase</keyword>
<proteinExistence type="inferred from homology"/>
<protein>
    <recommendedName>
        <fullName evidence="5">Carboxypeptidase</fullName>
        <ecNumber evidence="5">3.4.16.-</ecNumber>
    </recommendedName>
</protein>
<dbReference type="GO" id="GO:0006508">
    <property type="term" value="P:proteolysis"/>
    <property type="evidence" value="ECO:0007669"/>
    <property type="project" value="UniProtKB-KW"/>
</dbReference>
<feature type="chain" id="PRO_5010896986" description="Carboxypeptidase" evidence="5">
    <location>
        <begin position="24"/>
        <end position="480"/>
    </location>
</feature>
<keyword evidence="5" id="KW-0732">Signal</keyword>
<evidence type="ECO:0000256" key="5">
    <source>
        <dbReference type="RuleBase" id="RU361156"/>
    </source>
</evidence>
<dbReference type="KEGG" id="hro:HELRODRAFT_185271"/>
<evidence type="ECO:0000313" key="9">
    <source>
        <dbReference type="Proteomes" id="UP000015101"/>
    </source>
</evidence>
<dbReference type="EMBL" id="AMQM01002737">
    <property type="status" value="NOT_ANNOTATED_CDS"/>
    <property type="molecule type" value="Genomic_DNA"/>
</dbReference>
<evidence type="ECO:0000256" key="2">
    <source>
        <dbReference type="ARBA" id="ARBA00022645"/>
    </source>
</evidence>